<dbReference type="EMBL" id="CAXDID020000542">
    <property type="protein sequence ID" value="CAL6101266.1"/>
    <property type="molecule type" value="Genomic_DNA"/>
</dbReference>
<evidence type="ECO:0000313" key="3">
    <source>
        <dbReference type="EMBL" id="CAL6101266.1"/>
    </source>
</evidence>
<gene>
    <name evidence="3" type="ORF">HINF_LOCUS71080</name>
    <name evidence="2" type="ORF">HINF_LOCUS7278</name>
</gene>
<evidence type="ECO:0000256" key="1">
    <source>
        <dbReference type="SAM" id="Phobius"/>
    </source>
</evidence>
<sequence length="117" mass="13440">MNSSTKYREISDSTTSNVLYDVVIQQEATRKLIKLKYYSLCFGGSAIIVWAICIALCILKVQKNVVDLIFSIAILLSVLTISSIAGWIHSKRKYKQLLTQFNNYQNMDDINDKWLKK</sequence>
<dbReference type="AlphaFoldDB" id="A0AA86TQP0"/>
<keyword evidence="1" id="KW-1133">Transmembrane helix</keyword>
<proteinExistence type="predicted"/>
<dbReference type="Proteomes" id="UP001642409">
    <property type="component" value="Unassembled WGS sequence"/>
</dbReference>
<keyword evidence="1" id="KW-0812">Transmembrane</keyword>
<evidence type="ECO:0000313" key="2">
    <source>
        <dbReference type="EMBL" id="CAI9919633.1"/>
    </source>
</evidence>
<feature type="transmembrane region" description="Helical" evidence="1">
    <location>
        <begin position="37"/>
        <end position="62"/>
    </location>
</feature>
<protein>
    <submittedName>
        <fullName evidence="3">Hypothetical_protein</fullName>
    </submittedName>
</protein>
<evidence type="ECO:0000313" key="4">
    <source>
        <dbReference type="Proteomes" id="UP001642409"/>
    </source>
</evidence>
<name>A0AA86TQP0_9EUKA</name>
<keyword evidence="1" id="KW-0472">Membrane</keyword>
<reference evidence="3 4" key="2">
    <citation type="submission" date="2024-07" db="EMBL/GenBank/DDBJ databases">
        <authorList>
            <person name="Akdeniz Z."/>
        </authorList>
    </citation>
    <scope>NUCLEOTIDE SEQUENCE [LARGE SCALE GENOMIC DNA]</scope>
</reference>
<accession>A0AA86TQP0</accession>
<reference evidence="2" key="1">
    <citation type="submission" date="2023-06" db="EMBL/GenBank/DDBJ databases">
        <authorList>
            <person name="Kurt Z."/>
        </authorList>
    </citation>
    <scope>NUCLEOTIDE SEQUENCE</scope>
</reference>
<dbReference type="EMBL" id="CATOUU010000182">
    <property type="protein sequence ID" value="CAI9919633.1"/>
    <property type="molecule type" value="Genomic_DNA"/>
</dbReference>
<feature type="transmembrane region" description="Helical" evidence="1">
    <location>
        <begin position="68"/>
        <end position="88"/>
    </location>
</feature>
<keyword evidence="4" id="KW-1185">Reference proteome</keyword>
<comment type="caution">
    <text evidence="2">The sequence shown here is derived from an EMBL/GenBank/DDBJ whole genome shotgun (WGS) entry which is preliminary data.</text>
</comment>
<organism evidence="2">
    <name type="scientific">Hexamita inflata</name>
    <dbReference type="NCBI Taxonomy" id="28002"/>
    <lineage>
        <taxon>Eukaryota</taxon>
        <taxon>Metamonada</taxon>
        <taxon>Diplomonadida</taxon>
        <taxon>Hexamitidae</taxon>
        <taxon>Hexamitinae</taxon>
        <taxon>Hexamita</taxon>
    </lineage>
</organism>